<feature type="transmembrane region" description="Helical" evidence="2">
    <location>
        <begin position="177"/>
        <end position="197"/>
    </location>
</feature>
<reference evidence="3 4" key="1">
    <citation type="journal article" date="2019" name="Sci. Rep.">
        <title>Nanopore sequencing improves the draft genome of the human pathogenic amoeba Naegleria fowleri.</title>
        <authorList>
            <person name="Liechti N."/>
            <person name="Schurch N."/>
            <person name="Bruggmann R."/>
            <person name="Wittwer M."/>
        </authorList>
    </citation>
    <scope>NUCLEOTIDE SEQUENCE [LARGE SCALE GENOMIC DNA]</scope>
    <source>
        <strain evidence="3 4">ATCC 30894</strain>
    </source>
</reference>
<dbReference type="AlphaFoldDB" id="A0A6A5C0T5"/>
<evidence type="ECO:0000256" key="2">
    <source>
        <dbReference type="SAM" id="Phobius"/>
    </source>
</evidence>
<dbReference type="VEuPathDB" id="AmoebaDB:NfTy_035010"/>
<feature type="compositionally biased region" description="Low complexity" evidence="1">
    <location>
        <begin position="28"/>
        <end position="43"/>
    </location>
</feature>
<dbReference type="VEuPathDB" id="AmoebaDB:FDP41_002205"/>
<dbReference type="RefSeq" id="XP_044563848.1">
    <property type="nucleotide sequence ID" value="XM_044705375.1"/>
</dbReference>
<proteinExistence type="predicted"/>
<dbReference type="EMBL" id="VFQX01000028">
    <property type="protein sequence ID" value="KAF0979135.1"/>
    <property type="molecule type" value="Genomic_DNA"/>
</dbReference>
<dbReference type="VEuPathDB" id="AmoebaDB:NF0121660"/>
<evidence type="ECO:0000256" key="1">
    <source>
        <dbReference type="SAM" id="MobiDB-lite"/>
    </source>
</evidence>
<feature type="region of interest" description="Disordered" evidence="1">
    <location>
        <begin position="1"/>
        <end position="71"/>
    </location>
</feature>
<sequence length="256" mass="30475">MMMKDNTTNEQKQQHSNRKPFFSGGLGRSSSLSSPPKTSAASSQVTNPPPPPPNSRAAYEKMREEREEQLEAEEFAQRREQIRDNFQKQFFENMDPNEFKKAWEQAQIDEKAEYKKITFRQQMRWWIKDHDRFDRFMKLLMNPTATEDEKHYAKEQIDEMIKLYGEVRVRPSNRKKIPARLTLVILAIVMIISWMAVKGQQRMANKERQDQVLEEVVKRSQPTEEMRAVPQINHREILQEIEKQRLQKLKEKSNQP</sequence>
<evidence type="ECO:0000313" key="3">
    <source>
        <dbReference type="EMBL" id="KAF0979135.1"/>
    </source>
</evidence>
<protein>
    <submittedName>
        <fullName evidence="3">Uncharacterized protein</fullName>
    </submittedName>
</protein>
<keyword evidence="2" id="KW-0812">Transmembrane</keyword>
<gene>
    <name evidence="3" type="ORF">FDP41_002205</name>
</gene>
<dbReference type="GeneID" id="68109423"/>
<accession>A0A6A5C0T5</accession>
<keyword evidence="2" id="KW-1133">Transmembrane helix</keyword>
<evidence type="ECO:0000313" key="4">
    <source>
        <dbReference type="Proteomes" id="UP000444721"/>
    </source>
</evidence>
<keyword evidence="2" id="KW-0472">Membrane</keyword>
<organism evidence="3 4">
    <name type="scientific">Naegleria fowleri</name>
    <name type="common">Brain eating amoeba</name>
    <dbReference type="NCBI Taxonomy" id="5763"/>
    <lineage>
        <taxon>Eukaryota</taxon>
        <taxon>Discoba</taxon>
        <taxon>Heterolobosea</taxon>
        <taxon>Tetramitia</taxon>
        <taxon>Eutetramitia</taxon>
        <taxon>Vahlkampfiidae</taxon>
        <taxon>Naegleria</taxon>
    </lineage>
</organism>
<name>A0A6A5C0T5_NAEFO</name>
<dbReference type="OMA" id="RWWIKDH"/>
<keyword evidence="4" id="KW-1185">Reference proteome</keyword>
<dbReference type="Proteomes" id="UP000444721">
    <property type="component" value="Unassembled WGS sequence"/>
</dbReference>
<dbReference type="OrthoDB" id="10262322at2759"/>
<comment type="caution">
    <text evidence="3">The sequence shown here is derived from an EMBL/GenBank/DDBJ whole genome shotgun (WGS) entry which is preliminary data.</text>
</comment>
<feature type="compositionally biased region" description="Polar residues" evidence="1">
    <location>
        <begin position="1"/>
        <end position="11"/>
    </location>
</feature>